<comment type="caution">
    <text evidence="2">The sequence shown here is derived from an EMBL/GenBank/DDBJ whole genome shotgun (WGS) entry which is preliminary data.</text>
</comment>
<proteinExistence type="predicted"/>
<reference evidence="2 3" key="1">
    <citation type="submission" date="2017-10" db="EMBL/GenBank/DDBJ databases">
        <title>Bacillus sp. nov., a halophilic bacterium isolated from a Keqin Lake.</title>
        <authorList>
            <person name="Wang H."/>
        </authorList>
    </citation>
    <scope>NUCLEOTIDE SEQUENCE [LARGE SCALE GENOMIC DNA]</scope>
    <source>
        <strain evidence="2 3">KQ-12</strain>
    </source>
</reference>
<accession>A0A323TVF4</accession>
<sequence length="56" mass="6800">MMKWFWVGCLLIITSFYFSVMSLMNLFPIWLSFPSLFLSIYITVHAFNNRHRFKGF</sequence>
<dbReference type="EMBL" id="PDOD01000002">
    <property type="protein sequence ID" value="PYZ93495.1"/>
    <property type="molecule type" value="Genomic_DNA"/>
</dbReference>
<evidence type="ECO:0000313" key="3">
    <source>
        <dbReference type="Proteomes" id="UP000248214"/>
    </source>
</evidence>
<protein>
    <submittedName>
        <fullName evidence="2">Uncharacterized protein</fullName>
    </submittedName>
</protein>
<feature type="transmembrane region" description="Helical" evidence="1">
    <location>
        <begin position="5"/>
        <end position="23"/>
    </location>
</feature>
<keyword evidence="1" id="KW-1133">Transmembrane helix</keyword>
<keyword evidence="1" id="KW-0472">Membrane</keyword>
<keyword evidence="1" id="KW-0812">Transmembrane</keyword>
<name>A0A323TVF4_9BACI</name>
<feature type="transmembrane region" description="Helical" evidence="1">
    <location>
        <begin position="29"/>
        <end position="47"/>
    </location>
</feature>
<keyword evidence="3" id="KW-1185">Reference proteome</keyword>
<organism evidence="2 3">
    <name type="scientific">Salipaludibacillus keqinensis</name>
    <dbReference type="NCBI Taxonomy" id="2045207"/>
    <lineage>
        <taxon>Bacteria</taxon>
        <taxon>Bacillati</taxon>
        <taxon>Bacillota</taxon>
        <taxon>Bacilli</taxon>
        <taxon>Bacillales</taxon>
        <taxon>Bacillaceae</taxon>
    </lineage>
</organism>
<dbReference type="Proteomes" id="UP000248214">
    <property type="component" value="Unassembled WGS sequence"/>
</dbReference>
<dbReference type="AlphaFoldDB" id="A0A323TVF4"/>
<evidence type="ECO:0000256" key="1">
    <source>
        <dbReference type="SAM" id="Phobius"/>
    </source>
</evidence>
<evidence type="ECO:0000313" key="2">
    <source>
        <dbReference type="EMBL" id="PYZ93495.1"/>
    </source>
</evidence>
<gene>
    <name evidence="2" type="ORF">CR194_10010</name>
</gene>